<keyword evidence="3" id="KW-1185">Reference proteome</keyword>
<feature type="chain" id="PRO_5046155452" description="Sel1 repeat" evidence="1">
    <location>
        <begin position="21"/>
        <end position="211"/>
    </location>
</feature>
<name>A0ABT6YPL5_9BACT</name>
<dbReference type="EMBL" id="JASHID010000010">
    <property type="protein sequence ID" value="MDI9865532.1"/>
    <property type="molecule type" value="Genomic_DNA"/>
</dbReference>
<organism evidence="2 3">
    <name type="scientific">Flectobacillus longus</name>
    <dbReference type="NCBI Taxonomy" id="2984207"/>
    <lineage>
        <taxon>Bacteria</taxon>
        <taxon>Pseudomonadati</taxon>
        <taxon>Bacteroidota</taxon>
        <taxon>Cytophagia</taxon>
        <taxon>Cytophagales</taxon>
        <taxon>Flectobacillaceae</taxon>
        <taxon>Flectobacillus</taxon>
    </lineage>
</organism>
<evidence type="ECO:0000313" key="3">
    <source>
        <dbReference type="Proteomes" id="UP001236569"/>
    </source>
</evidence>
<gene>
    <name evidence="2" type="ORF">QM480_14410</name>
</gene>
<dbReference type="Proteomes" id="UP001236569">
    <property type="component" value="Unassembled WGS sequence"/>
</dbReference>
<dbReference type="RefSeq" id="WP_283370509.1">
    <property type="nucleotide sequence ID" value="NZ_JASHID010000010.1"/>
</dbReference>
<comment type="caution">
    <text evidence="2">The sequence shown here is derived from an EMBL/GenBank/DDBJ whole genome shotgun (WGS) entry which is preliminary data.</text>
</comment>
<evidence type="ECO:0000256" key="1">
    <source>
        <dbReference type="SAM" id="SignalP"/>
    </source>
</evidence>
<protein>
    <recommendedName>
        <fullName evidence="4">Sel1 repeat</fullName>
    </recommendedName>
</protein>
<reference evidence="2 3" key="1">
    <citation type="submission" date="2023-05" db="EMBL/GenBank/DDBJ databases">
        <title>Novel species of genus Flectobacillus isolated from stream in China.</title>
        <authorList>
            <person name="Lu H."/>
        </authorList>
    </citation>
    <scope>NUCLEOTIDE SEQUENCE [LARGE SCALE GENOMIC DNA]</scope>
    <source>
        <strain evidence="2 3">DC10W</strain>
    </source>
</reference>
<proteinExistence type="predicted"/>
<evidence type="ECO:0000313" key="2">
    <source>
        <dbReference type="EMBL" id="MDI9865532.1"/>
    </source>
</evidence>
<feature type="signal peptide" evidence="1">
    <location>
        <begin position="1"/>
        <end position="20"/>
    </location>
</feature>
<evidence type="ECO:0008006" key="4">
    <source>
        <dbReference type="Google" id="ProtNLM"/>
    </source>
</evidence>
<sequence>MTHFLLFFQISILLSLSSVGQVLPVIKNENAKNKITKVAKPKKSPAPKISSSVKHIDGYYEYYPVSEKYLYSGLIRNGNPHGHAYIYSKIDTSLLYEGLLNNGNYQPDDIDKKVGNNAKGYEYYLKQGEQALQQDKKELAISAFKKVSLALGSEIILNSKCKEIIAMAIQNGDKLAGVDEFQTALSWYLIAQSLNNNSTIQKKINYCKAKL</sequence>
<accession>A0ABT6YPL5</accession>
<keyword evidence="1" id="KW-0732">Signal</keyword>